<dbReference type="GO" id="GO:0005737">
    <property type="term" value="C:cytoplasm"/>
    <property type="evidence" value="ECO:0007669"/>
    <property type="project" value="TreeGrafter"/>
</dbReference>
<accession>A0A835YIJ9</accession>
<dbReference type="Pfam" id="PF02862">
    <property type="entry name" value="DDHD"/>
    <property type="match status" value="1"/>
</dbReference>
<evidence type="ECO:0000313" key="4">
    <source>
        <dbReference type="Proteomes" id="UP000664859"/>
    </source>
</evidence>
<protein>
    <recommendedName>
        <fullName evidence="2">DDHD domain-containing protein</fullName>
    </recommendedName>
</protein>
<feature type="compositionally biased region" description="Gly residues" evidence="1">
    <location>
        <begin position="806"/>
        <end position="836"/>
    </location>
</feature>
<evidence type="ECO:0000313" key="3">
    <source>
        <dbReference type="EMBL" id="KAG5176012.1"/>
    </source>
</evidence>
<comment type="caution">
    <text evidence="3">The sequence shown here is derived from an EMBL/GenBank/DDBJ whole genome shotgun (WGS) entry which is preliminary data.</text>
</comment>
<feature type="region of interest" description="Disordered" evidence="1">
    <location>
        <begin position="318"/>
        <end position="408"/>
    </location>
</feature>
<dbReference type="GO" id="GO:0004620">
    <property type="term" value="F:phospholipase activity"/>
    <property type="evidence" value="ECO:0007669"/>
    <property type="project" value="TreeGrafter"/>
</dbReference>
<proteinExistence type="predicted"/>
<organism evidence="3 4">
    <name type="scientific">Tribonema minus</name>
    <dbReference type="NCBI Taxonomy" id="303371"/>
    <lineage>
        <taxon>Eukaryota</taxon>
        <taxon>Sar</taxon>
        <taxon>Stramenopiles</taxon>
        <taxon>Ochrophyta</taxon>
        <taxon>PX clade</taxon>
        <taxon>Xanthophyceae</taxon>
        <taxon>Tribonematales</taxon>
        <taxon>Tribonemataceae</taxon>
        <taxon>Tribonema</taxon>
    </lineage>
</organism>
<feature type="compositionally biased region" description="Gly residues" evidence="1">
    <location>
        <begin position="850"/>
        <end position="863"/>
    </location>
</feature>
<dbReference type="PROSITE" id="PS51043">
    <property type="entry name" value="DDHD"/>
    <property type="match status" value="1"/>
</dbReference>
<dbReference type="InterPro" id="IPR004177">
    <property type="entry name" value="DDHD_dom"/>
</dbReference>
<dbReference type="PANTHER" id="PTHR23509">
    <property type="entry name" value="PA-PL1 PHOSPHOLIPASE FAMILY"/>
    <property type="match status" value="1"/>
</dbReference>
<reference evidence="3" key="1">
    <citation type="submission" date="2021-02" db="EMBL/GenBank/DDBJ databases">
        <title>First Annotated Genome of the Yellow-green Alga Tribonema minus.</title>
        <authorList>
            <person name="Mahan K.M."/>
        </authorList>
    </citation>
    <scope>NUCLEOTIDE SEQUENCE</scope>
    <source>
        <strain evidence="3">UTEX B ZZ1240</strain>
    </source>
</reference>
<dbReference type="GO" id="GO:0046872">
    <property type="term" value="F:metal ion binding"/>
    <property type="evidence" value="ECO:0007669"/>
    <property type="project" value="InterPro"/>
</dbReference>
<gene>
    <name evidence="3" type="ORF">JKP88DRAFT_351267</name>
</gene>
<dbReference type="InterPro" id="IPR058055">
    <property type="entry name" value="PA-PLA1"/>
</dbReference>
<dbReference type="PANTHER" id="PTHR23509:SF10">
    <property type="entry name" value="LD21067P"/>
    <property type="match status" value="1"/>
</dbReference>
<evidence type="ECO:0000259" key="2">
    <source>
        <dbReference type="PROSITE" id="PS51043"/>
    </source>
</evidence>
<dbReference type="EMBL" id="JAFCMP010000542">
    <property type="protein sequence ID" value="KAG5176012.1"/>
    <property type="molecule type" value="Genomic_DNA"/>
</dbReference>
<feature type="region of interest" description="Disordered" evidence="1">
    <location>
        <begin position="794"/>
        <end position="863"/>
    </location>
</feature>
<feature type="domain" description="DDHD" evidence="2">
    <location>
        <begin position="1016"/>
        <end position="1276"/>
    </location>
</feature>
<dbReference type="SMART" id="SM01127">
    <property type="entry name" value="DDHD"/>
    <property type="match status" value="1"/>
</dbReference>
<feature type="compositionally biased region" description="Polar residues" evidence="1">
    <location>
        <begin position="626"/>
        <end position="640"/>
    </location>
</feature>
<name>A0A835YIJ9_9STRA</name>
<sequence length="1281" mass="136924">MELPQPLVPVRDHVLLPTFRGVERTVEFVTSDGVWDAYCRAKGGLRCLPLGVGDAIVLPGIEAAEGLARLFLVVVQAPLPSAERVAGAAEFCLDRGKRGLRRAARETRLYFGLIDVQITRMLTRAQWDMLGYGPYADLPFDRRVEVVARGYGPYADLPFDRRVEVVARGYGPYADLPFDRRVEVVARVCDRYFGMLSTPPLQRYEFLALIRWNNHALHGDLVDSGVLLQRSIIIREASKDDRFSEDTWLDPCAPWRDGQWHFNRGTVLDGVEAARVAWYRRKGQSGSPWVMFRREGGGECLRLELRFRRYLGWGERRRKRSAADDAEVERTPSPPPADEPSDTSSTAQVAYADSHSPTSNDNTTSSDAQYSSSSAQRVAYGPERPPGGAEWGDAEGEGGSAGLNSSPRTTTRKYQLVMEGALEQVAMYNYGGGGHEVLVEQGRQVVCLDDMHMRPVYWAYSGKGDPVRRAVWVQETGSTQRMKTAAGDVVEQVGYRPYPPEAAVILEDAFQYLAWRQSEQPHQYSSSSAGVQRPSVLLTVQVLDQLVQFRSLTDIVSVRRTLGGAISILGRRRVHRGVPSHAPSSTRVTPPAAATSTSTSDAPTAAVVEARPGGGSGNADVEQGTEVPTSTPILTSTSDVASPGAAELQQAAAALAPAADEAHGSGPEALAAAATAAGATAATAVAEAAAAVAEAAVAAAEIAPASAAMPAARSSPADAAPDAEVEVDADLLEPVSHLVLVVHGIGDALSSVDLGVVQLHSLVDCCDSMRAHHAEVVRASPLLHALRGRRRAGAAAAADRERGAGDRGGSSCGGGGDGSGGGGGGDGSGGGSGGSGDASHGGSRSDGKDGSGGSSGGGSGGGRVEYLPVEWHSRFKSKLHAEGTPLTPDGDASAAAEEAARRLSIWEITLRRAATLRAYTNDTVLDILYFMSPEYHRVIVEEVTEEINRIVELFTRITPSFSGKVSIAAHSLGAIICFDILANQTPLNDTSTPTSTLTMGASSLAYYAGSTQFPPLRCPIENLFCLGSPIGMFLMVRGQHRALGKNFKLSGAKRLFNVFHPFDPVAFRLEPLVSSANREPEILPTWQGGLRVHYQVKRWWHDVLGRVLRAKRRVEDALEDTLESIGLIADIDAGADGLPLTQQDQEEESMWLPVLQSPHALDDESDAAAAAALLERIRDRAASCSTAGGLTPPTSHFARKGGLEGVWGGEGEESGGLSGGVDFEKNGRLAGGYRVDYSLQEKEIEVTNEYLFALGAHVIYWTSKDLSLFMAKQIMLHADEA</sequence>
<feature type="region of interest" description="Disordered" evidence="1">
    <location>
        <begin position="577"/>
        <end position="644"/>
    </location>
</feature>
<feature type="compositionally biased region" description="Low complexity" evidence="1">
    <location>
        <begin position="353"/>
        <end position="376"/>
    </location>
</feature>
<dbReference type="Proteomes" id="UP000664859">
    <property type="component" value="Unassembled WGS sequence"/>
</dbReference>
<dbReference type="OrthoDB" id="69269at2759"/>
<evidence type="ECO:0000256" key="1">
    <source>
        <dbReference type="SAM" id="MobiDB-lite"/>
    </source>
</evidence>
<feature type="compositionally biased region" description="Low complexity" evidence="1">
    <location>
        <begin position="582"/>
        <end position="608"/>
    </location>
</feature>
<keyword evidence="4" id="KW-1185">Reference proteome</keyword>